<evidence type="ECO:0000313" key="2">
    <source>
        <dbReference type="EMBL" id="KZM93898.1"/>
    </source>
</evidence>
<dbReference type="EMBL" id="LNRQ01000005">
    <property type="protein sequence ID" value="KZM93898.1"/>
    <property type="molecule type" value="Genomic_DNA"/>
</dbReference>
<reference evidence="2" key="1">
    <citation type="journal article" date="2016" name="Nat. Genet.">
        <title>A high-quality carrot genome assembly provides new insights into carotenoid accumulation and asterid genome evolution.</title>
        <authorList>
            <person name="Iorizzo M."/>
            <person name="Ellison S."/>
            <person name="Senalik D."/>
            <person name="Zeng P."/>
            <person name="Satapoomin P."/>
            <person name="Huang J."/>
            <person name="Bowman M."/>
            <person name="Iovene M."/>
            <person name="Sanseverino W."/>
            <person name="Cavagnaro P."/>
            <person name="Yildiz M."/>
            <person name="Macko-Podgorni A."/>
            <person name="Moranska E."/>
            <person name="Grzebelus E."/>
            <person name="Grzebelus D."/>
            <person name="Ashrafi H."/>
            <person name="Zheng Z."/>
            <person name="Cheng S."/>
            <person name="Spooner D."/>
            <person name="Van Deynze A."/>
            <person name="Simon P."/>
        </authorList>
    </citation>
    <scope>NUCLEOTIDE SEQUENCE [LARGE SCALE GENOMIC DNA]</scope>
    <source>
        <tissue evidence="2">Leaf</tissue>
    </source>
</reference>
<name>A0A164Y2T6_DAUCS</name>
<keyword evidence="4" id="KW-1185">Reference proteome</keyword>
<dbReference type="EMBL" id="CP093347">
    <property type="protein sequence ID" value="WOH00234.1"/>
    <property type="molecule type" value="Genomic_DNA"/>
</dbReference>
<dbReference type="Proteomes" id="UP000077755">
    <property type="component" value="Chromosome 5"/>
</dbReference>
<evidence type="ECO:0000313" key="3">
    <source>
        <dbReference type="EMBL" id="WOH00234.1"/>
    </source>
</evidence>
<feature type="compositionally biased region" description="Acidic residues" evidence="1">
    <location>
        <begin position="33"/>
        <end position="60"/>
    </location>
</feature>
<proteinExistence type="predicted"/>
<sequence length="67" mass="7685">MNTFLLKEIARSTAIYDLRTADDDQDYHHESENDGDVADEIDNDVQDDLDDEQDDSDDEQEHIPSVS</sequence>
<evidence type="ECO:0000313" key="4">
    <source>
        <dbReference type="Proteomes" id="UP000077755"/>
    </source>
</evidence>
<organism evidence="2">
    <name type="scientific">Daucus carota subsp. sativus</name>
    <name type="common">Carrot</name>
    <dbReference type="NCBI Taxonomy" id="79200"/>
    <lineage>
        <taxon>Eukaryota</taxon>
        <taxon>Viridiplantae</taxon>
        <taxon>Streptophyta</taxon>
        <taxon>Embryophyta</taxon>
        <taxon>Tracheophyta</taxon>
        <taxon>Spermatophyta</taxon>
        <taxon>Magnoliopsida</taxon>
        <taxon>eudicotyledons</taxon>
        <taxon>Gunneridae</taxon>
        <taxon>Pentapetalae</taxon>
        <taxon>asterids</taxon>
        <taxon>campanulids</taxon>
        <taxon>Apiales</taxon>
        <taxon>Apiaceae</taxon>
        <taxon>Apioideae</taxon>
        <taxon>Scandiceae</taxon>
        <taxon>Daucinae</taxon>
        <taxon>Daucus</taxon>
        <taxon>Daucus sect. Daucus</taxon>
    </lineage>
</organism>
<reference evidence="3" key="2">
    <citation type="submission" date="2022-03" db="EMBL/GenBank/DDBJ databases">
        <title>Draft title - Genomic analysis of global carrot germplasm unveils the trajectory of domestication and the origin of high carotenoid orange carrot.</title>
        <authorList>
            <person name="Iorizzo M."/>
            <person name="Ellison S."/>
            <person name="Senalik D."/>
            <person name="Macko-Podgorni A."/>
            <person name="Grzebelus D."/>
            <person name="Bostan H."/>
            <person name="Rolling W."/>
            <person name="Curaba J."/>
            <person name="Simon P."/>
        </authorList>
    </citation>
    <scope>NUCLEOTIDE SEQUENCE</scope>
    <source>
        <tissue evidence="3">Leaf</tissue>
    </source>
</reference>
<evidence type="ECO:0000256" key="1">
    <source>
        <dbReference type="SAM" id="MobiDB-lite"/>
    </source>
</evidence>
<feature type="compositionally biased region" description="Basic and acidic residues" evidence="1">
    <location>
        <begin position="19"/>
        <end position="32"/>
    </location>
</feature>
<gene>
    <name evidence="2" type="ORF">DCAR_017143</name>
    <name evidence="3" type="ORF">DCAR_0519592</name>
</gene>
<accession>A0A164Y2T6</accession>
<dbReference type="Gramene" id="KZM93898">
    <property type="protein sequence ID" value="KZM93898"/>
    <property type="gene ID" value="DCAR_017143"/>
</dbReference>
<dbReference type="AlphaFoldDB" id="A0A164Y2T6"/>
<feature type="region of interest" description="Disordered" evidence="1">
    <location>
        <begin position="19"/>
        <end position="67"/>
    </location>
</feature>
<protein>
    <submittedName>
        <fullName evidence="2">Uncharacterized protein</fullName>
    </submittedName>
</protein>